<evidence type="ECO:0000313" key="1">
    <source>
        <dbReference type="EMBL" id="KFI67733.1"/>
    </source>
</evidence>
<dbReference type="Proteomes" id="UP000029052">
    <property type="component" value="Unassembled WGS sequence"/>
</dbReference>
<accession>A0A087B9N3</accession>
<gene>
    <name evidence="1" type="ORF">BMAGN_1543</name>
</gene>
<sequence>MKCVQILELFGGKSLFSALLGIKQADATTLF</sequence>
<keyword evidence="2" id="KW-1185">Reference proteome</keyword>
<organism evidence="1 2">
    <name type="scientific">Bifidobacterium magnum</name>
    <dbReference type="NCBI Taxonomy" id="1692"/>
    <lineage>
        <taxon>Bacteria</taxon>
        <taxon>Bacillati</taxon>
        <taxon>Actinomycetota</taxon>
        <taxon>Actinomycetes</taxon>
        <taxon>Bifidobacteriales</taxon>
        <taxon>Bifidobacteriaceae</taxon>
        <taxon>Bifidobacterium</taxon>
    </lineage>
</organism>
<dbReference type="EMBL" id="JGZB01000009">
    <property type="protein sequence ID" value="KFI67733.1"/>
    <property type="molecule type" value="Genomic_DNA"/>
</dbReference>
<comment type="caution">
    <text evidence="1">The sequence shown here is derived from an EMBL/GenBank/DDBJ whole genome shotgun (WGS) entry which is preliminary data.</text>
</comment>
<dbReference type="AlphaFoldDB" id="A0A087B9N3"/>
<name>A0A087B9N3_9BIFI</name>
<protein>
    <submittedName>
        <fullName evidence="1">Uncharacterized protein</fullName>
    </submittedName>
</protein>
<evidence type="ECO:0000313" key="2">
    <source>
        <dbReference type="Proteomes" id="UP000029052"/>
    </source>
</evidence>
<reference evidence="1 2" key="1">
    <citation type="submission" date="2014-03" db="EMBL/GenBank/DDBJ databases">
        <title>Genomics of Bifidobacteria.</title>
        <authorList>
            <person name="Ventura M."/>
            <person name="Milani C."/>
            <person name="Lugli G.A."/>
        </authorList>
    </citation>
    <scope>NUCLEOTIDE SEQUENCE [LARGE SCALE GENOMIC DNA]</scope>
    <source>
        <strain evidence="1 2">LMG 11591</strain>
    </source>
</reference>
<proteinExistence type="predicted"/>